<accession>G8TYC6</accession>
<dbReference type="NCBIfam" id="TIGR01981">
    <property type="entry name" value="sufD"/>
    <property type="match status" value="1"/>
</dbReference>
<gene>
    <name evidence="4" type="ordered locus">Sulac_1593</name>
</gene>
<evidence type="ECO:0000256" key="1">
    <source>
        <dbReference type="ARBA" id="ARBA00043967"/>
    </source>
</evidence>
<dbReference type="EMBL" id="CP003179">
    <property type="protein sequence ID" value="AEW05090.1"/>
    <property type="molecule type" value="Genomic_DNA"/>
</dbReference>
<sequence length="420" mass="46636">MSPIITDEVLRLQQFIEIQFAADPDWLRARRLELAERVFAADWPVRERTSLKRRKWDTLPWTTPVTPPTSMPPTSVDWLFVNGTALASPTRAALPSGVIVMPLLEAARNHPDLVRPYLGQIADDSRDRAALLNAALWREGLFVYVPAHVQVDPVMTWGFLTAGEAPTWFARNLIVAEAGSRIQLVEHIQAEDDVPRGLGLEVTEMAIHPGAEVTWGIIQQMGSHWDAVIRRYHRVMQDGRLHLNVGEFGTGLEIAEHVTKLEGPGATTRSVSVLFGTDQQHLDYQAEHHHLAPHTTSDMVARGVMDDEARSIFNGLTLIQAGARGSDGRQKQQALMLSDAARADAIPSLIIDERDVYAAHAASAGPLDKAALFYLMSRGLPESEARRLMIEGFLSPVIDSIPLESVREHVWSAVERKIRP</sequence>
<dbReference type="AlphaFoldDB" id="G8TYC6"/>
<evidence type="ECO:0000313" key="5">
    <source>
        <dbReference type="Proteomes" id="UP000005439"/>
    </source>
</evidence>
<dbReference type="GO" id="GO:0016226">
    <property type="term" value="P:iron-sulfur cluster assembly"/>
    <property type="evidence" value="ECO:0007669"/>
    <property type="project" value="InterPro"/>
</dbReference>
<dbReference type="InterPro" id="IPR011542">
    <property type="entry name" value="SUF_FeS_clus_asmbl_SufD"/>
</dbReference>
<comment type="similarity">
    <text evidence="1">Belongs to the iron-sulfur cluster assembly SufBD family.</text>
</comment>
<dbReference type="InterPro" id="IPR037284">
    <property type="entry name" value="SUF_FeS_clus_asmbl_SufBD_sf"/>
</dbReference>
<dbReference type="InterPro" id="IPR045595">
    <property type="entry name" value="SufBD_N"/>
</dbReference>
<evidence type="ECO:0000313" key="4">
    <source>
        <dbReference type="EMBL" id="AEW05090.1"/>
    </source>
</evidence>
<dbReference type="InterPro" id="IPR000825">
    <property type="entry name" value="SUF_FeS_clus_asmbl_SufBD_core"/>
</dbReference>
<evidence type="ECO:0000259" key="3">
    <source>
        <dbReference type="Pfam" id="PF19295"/>
    </source>
</evidence>
<dbReference type="PATRIC" id="fig|679936.5.peg.1661"/>
<dbReference type="Pfam" id="PF19295">
    <property type="entry name" value="SufBD_N"/>
    <property type="match status" value="1"/>
</dbReference>
<proteinExistence type="inferred from homology"/>
<keyword evidence="5" id="KW-1185">Reference proteome</keyword>
<dbReference type="SUPFAM" id="SSF101960">
    <property type="entry name" value="Stabilizer of iron transporter SufD"/>
    <property type="match status" value="1"/>
</dbReference>
<dbReference type="HOGENOM" id="CLU_026231_3_1_9"/>
<dbReference type="InterPro" id="IPR055346">
    <property type="entry name" value="Fe-S_cluster_assembly_SufBD"/>
</dbReference>
<name>G8TYC6_SULAD</name>
<feature type="domain" description="SUF system FeS cluster assembly SufBD core" evidence="2">
    <location>
        <begin position="161"/>
        <end position="393"/>
    </location>
</feature>
<dbReference type="Proteomes" id="UP000005439">
    <property type="component" value="Chromosome"/>
</dbReference>
<reference evidence="4 5" key="2">
    <citation type="journal article" date="2012" name="Stand. Genomic Sci.">
        <title>Complete genome sequence of the moderately thermophilic mineral-sulfide-oxidizing firmicute Sulfobacillus acidophilus type strain (NAL(T)).</title>
        <authorList>
            <person name="Anderson I."/>
            <person name="Chertkov O."/>
            <person name="Chen A."/>
            <person name="Saunders E."/>
            <person name="Lapidus A."/>
            <person name="Nolan M."/>
            <person name="Lucas S."/>
            <person name="Hammon N."/>
            <person name="Deshpande S."/>
            <person name="Cheng J.F."/>
            <person name="Han C."/>
            <person name="Tapia R."/>
            <person name="Goodwin L.A."/>
            <person name="Pitluck S."/>
            <person name="Liolios K."/>
            <person name="Pagani I."/>
            <person name="Ivanova N."/>
            <person name="Mikhailova N."/>
            <person name="Pati A."/>
            <person name="Palaniappan K."/>
            <person name="Land M."/>
            <person name="Pan C."/>
            <person name="Rohde M."/>
            <person name="Pukall R."/>
            <person name="Goker M."/>
            <person name="Detter J.C."/>
            <person name="Woyke T."/>
            <person name="Bristow J."/>
            <person name="Eisen J.A."/>
            <person name="Markowitz V."/>
            <person name="Hugenholtz P."/>
            <person name="Kyrpides N.C."/>
            <person name="Klenk H.P."/>
            <person name="Mavromatis K."/>
        </authorList>
    </citation>
    <scope>NUCLEOTIDE SEQUENCE [LARGE SCALE GENOMIC DNA]</scope>
    <source>
        <strain evidence="5">ATCC 700253 / DSM 10332 / NAL</strain>
    </source>
</reference>
<dbReference type="KEGG" id="sap:Sulac_1593"/>
<dbReference type="Pfam" id="PF01458">
    <property type="entry name" value="SUFBD_core"/>
    <property type="match status" value="1"/>
</dbReference>
<dbReference type="PANTHER" id="PTHR30508">
    <property type="entry name" value="FES CLUSTER ASSEMBLY PROTEIN SUF"/>
    <property type="match status" value="1"/>
</dbReference>
<organism evidence="4 5">
    <name type="scientific">Sulfobacillus acidophilus (strain ATCC 700253 / DSM 10332 / NAL)</name>
    <dbReference type="NCBI Taxonomy" id="679936"/>
    <lineage>
        <taxon>Bacteria</taxon>
        <taxon>Bacillati</taxon>
        <taxon>Bacillota</taxon>
        <taxon>Clostridia</taxon>
        <taxon>Eubacteriales</taxon>
        <taxon>Clostridiales Family XVII. Incertae Sedis</taxon>
        <taxon>Sulfobacillus</taxon>
    </lineage>
</organism>
<dbReference type="PANTHER" id="PTHR30508:SF1">
    <property type="entry name" value="UPF0051 PROTEIN ABCI8, CHLOROPLASTIC-RELATED"/>
    <property type="match status" value="1"/>
</dbReference>
<feature type="domain" description="SUF system FeS cluster assembly SufBD N-terminal" evidence="3">
    <location>
        <begin position="79"/>
        <end position="152"/>
    </location>
</feature>
<dbReference type="STRING" id="679936.Sulac_1593"/>
<evidence type="ECO:0000259" key="2">
    <source>
        <dbReference type="Pfam" id="PF01458"/>
    </source>
</evidence>
<reference evidence="5" key="1">
    <citation type="submission" date="2011-12" db="EMBL/GenBank/DDBJ databases">
        <title>The complete genome of chromosome of Sulfobacillus acidophilus DSM 10332.</title>
        <authorList>
            <person name="Lucas S."/>
            <person name="Han J."/>
            <person name="Lapidus A."/>
            <person name="Bruce D."/>
            <person name="Goodwin L."/>
            <person name="Pitluck S."/>
            <person name="Peters L."/>
            <person name="Kyrpides N."/>
            <person name="Mavromatis K."/>
            <person name="Ivanova N."/>
            <person name="Mikhailova N."/>
            <person name="Chertkov O."/>
            <person name="Saunders E."/>
            <person name="Detter J.C."/>
            <person name="Tapia R."/>
            <person name="Han C."/>
            <person name="Land M."/>
            <person name="Hauser L."/>
            <person name="Markowitz V."/>
            <person name="Cheng J.-F."/>
            <person name="Hugenholtz P."/>
            <person name="Woyke T."/>
            <person name="Wu D."/>
            <person name="Pukall R."/>
            <person name="Gehrich-Schroeter G."/>
            <person name="Schneider S."/>
            <person name="Klenk H.-P."/>
            <person name="Eisen J.A."/>
        </authorList>
    </citation>
    <scope>NUCLEOTIDE SEQUENCE [LARGE SCALE GENOMIC DNA]</scope>
    <source>
        <strain evidence="5">ATCC 700253 / DSM 10332 / NAL</strain>
    </source>
</reference>
<protein>
    <submittedName>
        <fullName evidence="4">SufBD protein</fullName>
    </submittedName>
</protein>